<feature type="compositionally biased region" description="Basic and acidic residues" evidence="1">
    <location>
        <begin position="50"/>
        <end position="70"/>
    </location>
</feature>
<accession>Q8LI53</accession>
<protein>
    <submittedName>
        <fullName evidence="2">Uncharacterized protein</fullName>
    </submittedName>
</protein>
<organism evidence="2 3">
    <name type="scientific">Oryza sativa subsp. japonica</name>
    <name type="common">Rice</name>
    <dbReference type="NCBI Taxonomy" id="39947"/>
    <lineage>
        <taxon>Eukaryota</taxon>
        <taxon>Viridiplantae</taxon>
        <taxon>Streptophyta</taxon>
        <taxon>Embryophyta</taxon>
        <taxon>Tracheophyta</taxon>
        <taxon>Spermatophyta</taxon>
        <taxon>Magnoliopsida</taxon>
        <taxon>Liliopsida</taxon>
        <taxon>Poales</taxon>
        <taxon>Poaceae</taxon>
        <taxon>BOP clade</taxon>
        <taxon>Oryzoideae</taxon>
        <taxon>Oryzeae</taxon>
        <taxon>Oryzinae</taxon>
        <taxon>Oryza</taxon>
        <taxon>Oryza sativa</taxon>
    </lineage>
</organism>
<evidence type="ECO:0000313" key="3">
    <source>
        <dbReference type="Proteomes" id="UP000000763"/>
    </source>
</evidence>
<feature type="region of interest" description="Disordered" evidence="1">
    <location>
        <begin position="41"/>
        <end position="70"/>
    </location>
</feature>
<name>Q8LI53_ORYSJ</name>
<evidence type="ECO:0000313" key="2">
    <source>
        <dbReference type="EMBL" id="BAC07050.1"/>
    </source>
</evidence>
<gene>
    <name evidence="2" type="primary">OJ1197_D06.116</name>
</gene>
<reference evidence="3" key="1">
    <citation type="journal article" date="2005" name="Nature">
        <title>The map-based sequence of the rice genome.</title>
        <authorList>
            <consortium name="International rice genome sequencing project (IRGSP)"/>
            <person name="Matsumoto T."/>
            <person name="Wu J."/>
            <person name="Kanamori H."/>
            <person name="Katayose Y."/>
            <person name="Fujisawa M."/>
            <person name="Namiki N."/>
            <person name="Mizuno H."/>
            <person name="Yamamoto K."/>
            <person name="Antonio B.A."/>
            <person name="Baba T."/>
            <person name="Sakata K."/>
            <person name="Nagamura Y."/>
            <person name="Aoki H."/>
            <person name="Arikawa K."/>
            <person name="Arita K."/>
            <person name="Bito T."/>
            <person name="Chiden Y."/>
            <person name="Fujitsuka N."/>
            <person name="Fukunaka R."/>
            <person name="Hamada M."/>
            <person name="Harada C."/>
            <person name="Hayashi A."/>
            <person name="Hijishita S."/>
            <person name="Honda M."/>
            <person name="Hosokawa S."/>
            <person name="Ichikawa Y."/>
            <person name="Idonuma A."/>
            <person name="Iijima M."/>
            <person name="Ikeda M."/>
            <person name="Ikeno M."/>
            <person name="Ito K."/>
            <person name="Ito S."/>
            <person name="Ito T."/>
            <person name="Ito Y."/>
            <person name="Ito Y."/>
            <person name="Iwabuchi A."/>
            <person name="Kamiya K."/>
            <person name="Karasawa W."/>
            <person name="Kurita K."/>
            <person name="Katagiri S."/>
            <person name="Kikuta A."/>
            <person name="Kobayashi H."/>
            <person name="Kobayashi N."/>
            <person name="Machita K."/>
            <person name="Maehara T."/>
            <person name="Masukawa M."/>
            <person name="Mizubayashi T."/>
            <person name="Mukai Y."/>
            <person name="Nagasaki H."/>
            <person name="Nagata Y."/>
            <person name="Naito S."/>
            <person name="Nakashima M."/>
            <person name="Nakama Y."/>
            <person name="Nakamichi Y."/>
            <person name="Nakamura M."/>
            <person name="Meguro A."/>
            <person name="Negishi M."/>
            <person name="Ohta I."/>
            <person name="Ohta T."/>
            <person name="Okamoto M."/>
            <person name="Ono N."/>
            <person name="Saji S."/>
            <person name="Sakaguchi M."/>
            <person name="Sakai K."/>
            <person name="Shibata M."/>
            <person name="Shimokawa T."/>
            <person name="Song J."/>
            <person name="Takazaki Y."/>
            <person name="Terasawa K."/>
            <person name="Tsugane M."/>
            <person name="Tsuji K."/>
            <person name="Ueda S."/>
            <person name="Waki K."/>
            <person name="Yamagata H."/>
            <person name="Yamamoto M."/>
            <person name="Yamamoto S."/>
            <person name="Yamane H."/>
            <person name="Yoshiki S."/>
            <person name="Yoshihara R."/>
            <person name="Yukawa K."/>
            <person name="Zhong H."/>
            <person name="Yano M."/>
            <person name="Yuan Q."/>
            <person name="Ouyang S."/>
            <person name="Liu J."/>
            <person name="Jones K.M."/>
            <person name="Gansberger K."/>
            <person name="Moffat K."/>
            <person name="Hill J."/>
            <person name="Bera J."/>
            <person name="Fadrosh D."/>
            <person name="Jin S."/>
            <person name="Johri S."/>
            <person name="Kim M."/>
            <person name="Overton L."/>
            <person name="Reardon M."/>
            <person name="Tsitrin T."/>
            <person name="Vuong H."/>
            <person name="Weaver B."/>
            <person name="Ciecko A."/>
            <person name="Tallon L."/>
            <person name="Jackson J."/>
            <person name="Pai G."/>
            <person name="Aken S.V."/>
            <person name="Utterback T."/>
            <person name="Reidmuller S."/>
            <person name="Feldblyum T."/>
            <person name="Hsiao J."/>
            <person name="Zismann V."/>
            <person name="Iobst S."/>
            <person name="de Vazeille A.R."/>
            <person name="Buell C.R."/>
            <person name="Ying K."/>
            <person name="Li Y."/>
            <person name="Lu T."/>
            <person name="Huang Y."/>
            <person name="Zhao Q."/>
            <person name="Feng Q."/>
            <person name="Zhang L."/>
            <person name="Zhu J."/>
            <person name="Weng Q."/>
            <person name="Mu J."/>
            <person name="Lu Y."/>
            <person name="Fan D."/>
            <person name="Liu Y."/>
            <person name="Guan J."/>
            <person name="Zhang Y."/>
            <person name="Yu S."/>
            <person name="Liu X."/>
            <person name="Zhang Y."/>
            <person name="Hong G."/>
            <person name="Han B."/>
            <person name="Choisne N."/>
            <person name="Demange N."/>
            <person name="Orjeda G."/>
            <person name="Samain S."/>
            <person name="Cattolico L."/>
            <person name="Pelletier E."/>
            <person name="Couloux A."/>
            <person name="Segurens B."/>
            <person name="Wincker P."/>
            <person name="D'Hont A."/>
            <person name="Scarpelli C."/>
            <person name="Weissenbach J."/>
            <person name="Salanoubat M."/>
            <person name="Quetier F."/>
            <person name="Yu Y."/>
            <person name="Kim H.R."/>
            <person name="Rambo T."/>
            <person name="Currie J."/>
            <person name="Collura K."/>
            <person name="Luo M."/>
            <person name="Yang T."/>
            <person name="Ammiraju J.S.S."/>
            <person name="Engler F."/>
            <person name="Soderlund C."/>
            <person name="Wing R.A."/>
            <person name="Palmer L.E."/>
            <person name="de la Bastide M."/>
            <person name="Spiegel L."/>
            <person name="Nascimento L."/>
            <person name="Zutavern T."/>
            <person name="O'Shaughnessy A."/>
            <person name="Dike S."/>
            <person name="Dedhia N."/>
            <person name="Preston R."/>
            <person name="Balija V."/>
            <person name="McCombie W.R."/>
            <person name="Chow T."/>
            <person name="Chen H."/>
            <person name="Chung M."/>
            <person name="Chen C."/>
            <person name="Shaw J."/>
            <person name="Wu H."/>
            <person name="Hsiao K."/>
            <person name="Chao Y."/>
            <person name="Chu M."/>
            <person name="Cheng C."/>
            <person name="Hour A."/>
            <person name="Lee P."/>
            <person name="Lin S."/>
            <person name="Lin Y."/>
            <person name="Liou J."/>
            <person name="Liu S."/>
            <person name="Hsing Y."/>
            <person name="Raghuvanshi S."/>
            <person name="Mohanty A."/>
            <person name="Bharti A.K."/>
            <person name="Gaur A."/>
            <person name="Gupta V."/>
            <person name="Kumar D."/>
            <person name="Ravi V."/>
            <person name="Vij S."/>
            <person name="Kapur A."/>
            <person name="Khurana P."/>
            <person name="Khurana P."/>
            <person name="Khurana J.P."/>
            <person name="Tyagi A.K."/>
            <person name="Gaikwad K."/>
            <person name="Singh A."/>
            <person name="Dalal V."/>
            <person name="Srivastava S."/>
            <person name="Dixit A."/>
            <person name="Pal A.K."/>
            <person name="Ghazi I.A."/>
            <person name="Yadav M."/>
            <person name="Pandit A."/>
            <person name="Bhargava A."/>
            <person name="Sureshbabu K."/>
            <person name="Batra K."/>
            <person name="Sharma T.R."/>
            <person name="Mohapatra T."/>
            <person name="Singh N.K."/>
            <person name="Messing J."/>
            <person name="Nelson A.B."/>
            <person name="Fuks G."/>
            <person name="Kavchok S."/>
            <person name="Keizer G."/>
            <person name="Linton E."/>
            <person name="Llaca V."/>
            <person name="Song R."/>
            <person name="Tanyolac B."/>
            <person name="Young S."/>
            <person name="Ho-Il K."/>
            <person name="Hahn J.H."/>
            <person name="Sangsakoo G."/>
            <person name="Vanavichit A."/>
            <person name="de Mattos Luiz.A.T."/>
            <person name="Zimmer P.D."/>
            <person name="Malone G."/>
            <person name="Dellagostin O."/>
            <person name="de Oliveira A.C."/>
            <person name="Bevan M."/>
            <person name="Bancroft I."/>
            <person name="Minx P."/>
            <person name="Cordum H."/>
            <person name="Wilson R."/>
            <person name="Cheng Z."/>
            <person name="Jin W."/>
            <person name="Jiang J."/>
            <person name="Leong S.A."/>
            <person name="Iwama H."/>
            <person name="Gojobori T."/>
            <person name="Itoh T."/>
            <person name="Niimura Y."/>
            <person name="Fujii Y."/>
            <person name="Habara T."/>
            <person name="Sakai H."/>
            <person name="Sato Y."/>
            <person name="Wilson G."/>
            <person name="Kumar K."/>
            <person name="McCouch S."/>
            <person name="Juretic N."/>
            <person name="Hoen D."/>
            <person name="Wright S."/>
            <person name="Bruskiewich R."/>
            <person name="Bureau T."/>
            <person name="Miyao A."/>
            <person name="Hirochika H."/>
            <person name="Nishikawa T."/>
            <person name="Kadowaki K."/>
            <person name="Sugiura M."/>
            <person name="Burr B."/>
            <person name="Sasaki T."/>
        </authorList>
    </citation>
    <scope>NUCLEOTIDE SEQUENCE [LARGE SCALE GENOMIC DNA]</scope>
    <source>
        <strain evidence="3">cv. Nipponbare</strain>
    </source>
</reference>
<dbReference type="AlphaFoldDB" id="Q8LI53"/>
<dbReference type="Proteomes" id="UP000000763">
    <property type="component" value="Chromosome 7"/>
</dbReference>
<evidence type="ECO:0000256" key="1">
    <source>
        <dbReference type="SAM" id="MobiDB-lite"/>
    </source>
</evidence>
<sequence>MPATTYATTFTGAPPSDLAARGPDQRTTALDCRLQLPAAPALRRRRRRAAARERRREREREGERAEGAHERRCVAESAVARWGKVANPAARACAGHGGSSLLPCAHASSSADCRLAFSARYPARPRAQARSAIPVDFDGLLLSMPLEDFGGGGDMIR</sequence>
<dbReference type="EMBL" id="AP004006">
    <property type="protein sequence ID" value="BAC07050.1"/>
    <property type="molecule type" value="Genomic_DNA"/>
</dbReference>
<feature type="compositionally biased region" description="Polar residues" evidence="1">
    <location>
        <begin position="1"/>
        <end position="11"/>
    </location>
</feature>
<reference evidence="3" key="2">
    <citation type="journal article" date="2008" name="Nucleic Acids Res.">
        <title>The rice annotation project database (RAP-DB): 2008 update.</title>
        <authorList>
            <consortium name="The rice annotation project (RAP)"/>
        </authorList>
    </citation>
    <scope>GENOME REANNOTATION</scope>
    <source>
        <strain evidence="3">cv. Nipponbare</strain>
    </source>
</reference>
<feature type="region of interest" description="Disordered" evidence="1">
    <location>
        <begin position="1"/>
        <end position="26"/>
    </location>
</feature>
<proteinExistence type="predicted"/>